<keyword evidence="3 6" id="KW-0812">Transmembrane</keyword>
<dbReference type="STRING" id="1235591.CAK95_20790"/>
<evidence type="ECO:0000256" key="2">
    <source>
        <dbReference type="ARBA" id="ARBA00022475"/>
    </source>
</evidence>
<dbReference type="NCBIfam" id="NF006088">
    <property type="entry name" value="PRK08238.1"/>
    <property type="match status" value="1"/>
</dbReference>
<feature type="transmembrane region" description="Helical" evidence="6">
    <location>
        <begin position="408"/>
        <end position="430"/>
    </location>
</feature>
<dbReference type="Gene3D" id="1.10.357.140">
    <property type="entry name" value="UbiA prenyltransferase"/>
    <property type="match status" value="1"/>
</dbReference>
<feature type="transmembrane region" description="Helical" evidence="6">
    <location>
        <begin position="306"/>
        <end position="327"/>
    </location>
</feature>
<feature type="transmembrane region" description="Helical" evidence="6">
    <location>
        <begin position="480"/>
        <end position="497"/>
    </location>
</feature>
<dbReference type="InterPro" id="IPR044878">
    <property type="entry name" value="UbiA_sf"/>
</dbReference>
<proteinExistence type="predicted"/>
<dbReference type="Pfam" id="PF01040">
    <property type="entry name" value="UbiA"/>
    <property type="match status" value="1"/>
</dbReference>
<evidence type="ECO:0000256" key="3">
    <source>
        <dbReference type="ARBA" id="ARBA00022692"/>
    </source>
</evidence>
<dbReference type="KEGG" id="psin:CAK95_20790"/>
<evidence type="ECO:0000256" key="1">
    <source>
        <dbReference type="ARBA" id="ARBA00004141"/>
    </source>
</evidence>
<protein>
    <submittedName>
        <fullName evidence="7">Prenyltransferase</fullName>
    </submittedName>
</protein>
<evidence type="ECO:0000313" key="8">
    <source>
        <dbReference type="Proteomes" id="UP000194137"/>
    </source>
</evidence>
<reference evidence="7 8" key="1">
    <citation type="submission" date="2017-05" db="EMBL/GenBank/DDBJ databases">
        <title>Full genome sequence of Pseudorhodoplanes sinuspersici.</title>
        <authorList>
            <person name="Dastgheib S.M.M."/>
            <person name="Shavandi M."/>
            <person name="Tirandaz H."/>
        </authorList>
    </citation>
    <scope>NUCLEOTIDE SEQUENCE [LARGE SCALE GENOMIC DNA]</scope>
    <source>
        <strain evidence="7 8">RIPI110</strain>
    </source>
</reference>
<keyword evidence="2" id="KW-1003">Cell membrane</keyword>
<dbReference type="GO" id="GO:0016765">
    <property type="term" value="F:transferase activity, transferring alkyl or aryl (other than methyl) groups"/>
    <property type="evidence" value="ECO:0007669"/>
    <property type="project" value="InterPro"/>
</dbReference>
<dbReference type="Gene3D" id="3.40.50.1000">
    <property type="entry name" value="HAD superfamily/HAD-like"/>
    <property type="match status" value="1"/>
</dbReference>
<feature type="transmembrane region" description="Helical" evidence="6">
    <location>
        <begin position="339"/>
        <end position="357"/>
    </location>
</feature>
<dbReference type="InterPro" id="IPR036412">
    <property type="entry name" value="HAD-like_sf"/>
</dbReference>
<dbReference type="InterPro" id="IPR000537">
    <property type="entry name" value="UbiA_prenyltransferase"/>
</dbReference>
<feature type="transmembrane region" description="Helical" evidence="6">
    <location>
        <begin position="281"/>
        <end position="300"/>
    </location>
</feature>
<evidence type="ECO:0000256" key="4">
    <source>
        <dbReference type="ARBA" id="ARBA00022989"/>
    </source>
</evidence>
<feature type="transmembrane region" description="Helical" evidence="6">
    <location>
        <begin position="241"/>
        <end position="261"/>
    </location>
</feature>
<evidence type="ECO:0000256" key="6">
    <source>
        <dbReference type="SAM" id="Phobius"/>
    </source>
</evidence>
<organism evidence="7 8">
    <name type="scientific">Pseudorhodoplanes sinuspersici</name>
    <dbReference type="NCBI Taxonomy" id="1235591"/>
    <lineage>
        <taxon>Bacteria</taxon>
        <taxon>Pseudomonadati</taxon>
        <taxon>Pseudomonadota</taxon>
        <taxon>Alphaproteobacteria</taxon>
        <taxon>Hyphomicrobiales</taxon>
        <taxon>Pseudorhodoplanes</taxon>
    </lineage>
</organism>
<dbReference type="AlphaFoldDB" id="A0A1W6ZUY6"/>
<dbReference type="CDD" id="cd13963">
    <property type="entry name" value="PT_UbiA_2"/>
    <property type="match status" value="1"/>
</dbReference>
<feature type="transmembrane region" description="Helical" evidence="6">
    <location>
        <begin position="363"/>
        <end position="379"/>
    </location>
</feature>
<dbReference type="Proteomes" id="UP000194137">
    <property type="component" value="Chromosome"/>
</dbReference>
<name>A0A1W6ZUY6_9HYPH</name>
<comment type="subcellular location">
    <subcellularLocation>
        <location evidence="1">Membrane</location>
        <topology evidence="1">Multi-pass membrane protein</topology>
    </subcellularLocation>
</comment>
<dbReference type="EMBL" id="CP021112">
    <property type="protein sequence ID" value="ARQ01259.1"/>
    <property type="molecule type" value="Genomic_DNA"/>
</dbReference>
<gene>
    <name evidence="7" type="ORF">CAK95_20790</name>
</gene>
<feature type="transmembrane region" description="Helical" evidence="6">
    <location>
        <begin position="442"/>
        <end position="460"/>
    </location>
</feature>
<keyword evidence="4 6" id="KW-1133">Transmembrane helix</keyword>
<keyword evidence="8" id="KW-1185">Reference proteome</keyword>
<dbReference type="GO" id="GO:0016020">
    <property type="term" value="C:membrane"/>
    <property type="evidence" value="ECO:0007669"/>
    <property type="project" value="UniProtKB-SubCell"/>
</dbReference>
<sequence>MQPTGILQMRALNFATAEQKALQADLPPLVLDVDDALLRTDLLHETAVAYVKANPLRVVQLGLWLLQGKAVLKRKLSERVPLDVDHLPVNEDLVAFAAAEHAKGRKVGLATAADLLLAHRLARRFDFISFVIASDGVTNLKGGHKARQLAARFPSGFAYAGDSQADLKVWRQSRSIVLAGASPSVAQAARNLGKPVEAEFPRPSLGLKGFAKALRIHQWAKNALVFVPLILSGMADQPMALLQGVVAFAAMSLMASGTYLLNDLFDLADDRKHWTKRNRPLASGALRIKHGIPIAAALIATSFVAAAWLGLASLAVLTLYMATTLAYSFYLKRQPIVDAFTLAFLFTLRLGIGITAVAAPPSPWLLVFSMFLFTSLSFAKRQTEIQRSVAKGQTTISGRGYLGADSGLVLAMGMATGMSAIVIMVLYIMNDVYPAGFYHMPQLLWVLPAALFMWISRIWLLCHRGELNDDPVAFAVRDKISIALGGIMGAAFLAGWLV</sequence>
<evidence type="ECO:0000313" key="7">
    <source>
        <dbReference type="EMBL" id="ARQ01259.1"/>
    </source>
</evidence>
<evidence type="ECO:0000256" key="5">
    <source>
        <dbReference type="ARBA" id="ARBA00023136"/>
    </source>
</evidence>
<keyword evidence="5 6" id="KW-0472">Membrane</keyword>
<keyword evidence="7" id="KW-0808">Transferase</keyword>
<dbReference type="SUPFAM" id="SSF56784">
    <property type="entry name" value="HAD-like"/>
    <property type="match status" value="1"/>
</dbReference>
<dbReference type="InterPro" id="IPR023214">
    <property type="entry name" value="HAD_sf"/>
</dbReference>
<accession>A0A1W6ZUY6</accession>